<dbReference type="Gene3D" id="3.40.50.300">
    <property type="entry name" value="P-loop containing nucleotide triphosphate hydrolases"/>
    <property type="match status" value="1"/>
</dbReference>
<accession>A0A6G9HDS3</accession>
<dbReference type="GO" id="GO:0016301">
    <property type="term" value="F:kinase activity"/>
    <property type="evidence" value="ECO:0007669"/>
    <property type="project" value="UniProtKB-KW"/>
</dbReference>
<gene>
    <name evidence="1" type="primary">ORF39</name>
</gene>
<sequence>MNLIPSSTLPIYQINSKPRYSNVDLNGTGDGGYVKMNMNEPTLPSRRGCWGGASRANKSLSLGTPRDNLANRYQRLGLSERGNSKLSEHGCLSHEPEHIYETIKEPVPKLTTMKGVEFKHFGHDFLNKTLARNVSKGGEARGFQFLNTPSLNLKDDAVPTTNRSIGLGRNYALINVDGVTGSGKSYFIINKLVDYLRTKYPEYRVIVLDQSHILKNEVDGLPDLSNIFRDIKKKKYQSMILFQIKILLSLLERVDATIKTIDADTNPTKTFIIIEGGFVSGSYIYNKQIMPEVTFQSMSMLIDRIYKTSTLHREADLHIIHCIRSISETKRSIQQRGRKGESSYYTTDKLLKINTNVGNYYRELLCGTKESFYYYRDRHLDITFDNCIERIVNRVF</sequence>
<evidence type="ECO:0000313" key="1">
    <source>
        <dbReference type="EMBL" id="QIQ08604.1"/>
    </source>
</evidence>
<protein>
    <submittedName>
        <fullName evidence="1">Thymidylate or Deoxyguanosine kinase</fullName>
    </submittedName>
</protein>
<dbReference type="InterPro" id="IPR027417">
    <property type="entry name" value="P-loop_NTPase"/>
</dbReference>
<organism evidence="1">
    <name type="scientific">Dikerogammarus haemobaphes virus 1</name>
    <dbReference type="NCBI Taxonomy" id="2704946"/>
    <lineage>
        <taxon>Viruses</taxon>
    </lineage>
</organism>
<dbReference type="SUPFAM" id="SSF52540">
    <property type="entry name" value="P-loop containing nucleoside triphosphate hydrolases"/>
    <property type="match status" value="1"/>
</dbReference>
<reference evidence="1" key="1">
    <citation type="journal article" date="2020" name="MBio">
        <title>A New Family of DNA Viruses Causing Disease in Crustaceans from Diverse Aquatic Biomes.</title>
        <authorList>
            <person name="Subramaniam K."/>
            <person name="Behringer D.C."/>
            <person name="Bojko J."/>
            <person name="Yutin N."/>
            <person name="Clark A.S."/>
            <person name="Bateman K.S."/>
            <person name="van Aerle R."/>
            <person name="Bass D."/>
            <person name="Kerr R.C."/>
            <person name="Koonin E.V."/>
            <person name="Stentiford G.D."/>
            <person name="Waltzek T.B."/>
        </authorList>
    </citation>
    <scope>NUCLEOTIDE SEQUENCE</scope>
</reference>
<name>A0A6G9HDS3_9VIRU</name>
<dbReference type="EMBL" id="MN604016">
    <property type="protein sequence ID" value="QIQ08604.1"/>
    <property type="molecule type" value="Genomic_DNA"/>
</dbReference>
<keyword evidence="1" id="KW-0418">Kinase</keyword>
<proteinExistence type="predicted"/>
<keyword evidence="1" id="KW-0808">Transferase</keyword>